<dbReference type="NCBIfam" id="TIGR03512">
    <property type="entry name" value="GldD_lipo"/>
    <property type="match status" value="1"/>
</dbReference>
<dbReference type="InterPro" id="IPR019850">
    <property type="entry name" value="GldD-like"/>
</dbReference>
<dbReference type="Proteomes" id="UP000198963">
    <property type="component" value="Chromosome I"/>
</dbReference>
<reference evidence="1 2" key="1">
    <citation type="submission" date="2016-10" db="EMBL/GenBank/DDBJ databases">
        <authorList>
            <person name="Varghese N."/>
            <person name="Submissions S."/>
        </authorList>
    </citation>
    <scope>NUCLEOTIDE SEQUENCE [LARGE SCALE GENOMIC DNA]</scope>
    <source>
        <strain evidence="1 2">RHA_55</strain>
    </source>
</reference>
<dbReference type="AlphaFoldDB" id="A0A1H1R267"/>
<accession>A0A1H1R267</accession>
<evidence type="ECO:0000313" key="1">
    <source>
        <dbReference type="EMBL" id="SDS29881.1"/>
    </source>
</evidence>
<dbReference type="STRING" id="1249933.SAMN04489797_1297"/>
<dbReference type="EMBL" id="LT629774">
    <property type="protein sequence ID" value="SDS29881.1"/>
    <property type="molecule type" value="Genomic_DNA"/>
</dbReference>
<keyword evidence="2" id="KW-1185">Reference proteome</keyword>
<proteinExistence type="predicted"/>
<sequence length="200" mass="22648">MLTAVSNTIHMKKLVLPLLSLLMLGCGDDTLPKPKGYLRLEYPNAVYEKAIVPLPFSFDKNKLADPIKTVKSSGNTNGIDIKYSSLKATIYLTYKAVKNDNIDSLLRDAQNLTQKHTIKADEISQKEFLRPNDNVFGMLYEIGGNAASQSQFYVTDSTKHFLSGSLYFYAKPNYDSIYPASEYLKKDIKRIMESVQWKNE</sequence>
<dbReference type="Pfam" id="PF25593">
    <property type="entry name" value="GldD_lipo"/>
    <property type="match status" value="1"/>
</dbReference>
<gene>
    <name evidence="1" type="ORF">SAMN04489797_1297</name>
</gene>
<protein>
    <submittedName>
        <fullName evidence="1">Gliding motility-associated lipoprotein GldD</fullName>
    </submittedName>
</protein>
<name>A0A1H1R267_9FLAO</name>
<evidence type="ECO:0000313" key="2">
    <source>
        <dbReference type="Proteomes" id="UP000198963"/>
    </source>
</evidence>
<organism evidence="1 2">
    <name type="scientific">Winogradskyella sediminis</name>
    <dbReference type="NCBI Taxonomy" id="1382466"/>
    <lineage>
        <taxon>Bacteria</taxon>
        <taxon>Pseudomonadati</taxon>
        <taxon>Bacteroidota</taxon>
        <taxon>Flavobacteriia</taxon>
        <taxon>Flavobacteriales</taxon>
        <taxon>Flavobacteriaceae</taxon>
        <taxon>Winogradskyella</taxon>
    </lineage>
</organism>
<keyword evidence="1" id="KW-0449">Lipoprotein</keyword>